<keyword evidence="6" id="KW-0281">Fimbrium</keyword>
<evidence type="ECO:0000256" key="3">
    <source>
        <dbReference type="ARBA" id="ARBA00022558"/>
    </source>
</evidence>
<dbReference type="SUPFAM" id="SSF53300">
    <property type="entry name" value="vWA-like"/>
    <property type="match status" value="1"/>
</dbReference>
<evidence type="ECO:0000256" key="4">
    <source>
        <dbReference type="ARBA" id="ARBA00022723"/>
    </source>
</evidence>
<comment type="caution">
    <text evidence="9">The sequence shown here is derived from an EMBL/GenBank/DDBJ whole genome shotgun (WGS) entry which is preliminary data.</text>
</comment>
<evidence type="ECO:0000256" key="5">
    <source>
        <dbReference type="ARBA" id="ARBA00022837"/>
    </source>
</evidence>
<evidence type="ECO:0000259" key="8">
    <source>
        <dbReference type="Pfam" id="PF05567"/>
    </source>
</evidence>
<name>A0A7V2WUG9_LEUMU</name>
<dbReference type="Gene3D" id="2.130.10.10">
    <property type="entry name" value="YVTN repeat-like/Quinoprotein amine dehydrogenase"/>
    <property type="match status" value="1"/>
</dbReference>
<evidence type="ECO:0000256" key="7">
    <source>
        <dbReference type="SAM" id="SignalP"/>
    </source>
</evidence>
<dbReference type="Gene3D" id="3.40.50.410">
    <property type="entry name" value="von Willebrand factor, type A domain"/>
    <property type="match status" value="2"/>
</dbReference>
<keyword evidence="5" id="KW-0106">Calcium</keyword>
<feature type="signal peptide" evidence="7">
    <location>
        <begin position="1"/>
        <end position="29"/>
    </location>
</feature>
<feature type="chain" id="PRO_5031362653" description="PilY1 beta-propeller domain-containing protein" evidence="7">
    <location>
        <begin position="30"/>
        <end position="1189"/>
    </location>
</feature>
<dbReference type="Proteomes" id="UP000885750">
    <property type="component" value="Unassembled WGS sequence"/>
</dbReference>
<comment type="subcellular location">
    <subcellularLocation>
        <location evidence="1">Fimbrium</location>
    </subcellularLocation>
</comment>
<evidence type="ECO:0000256" key="2">
    <source>
        <dbReference type="ARBA" id="ARBA00008387"/>
    </source>
</evidence>
<accession>A0A7V2WUG9</accession>
<organism evidence="9">
    <name type="scientific">Leucothrix mucor</name>
    <dbReference type="NCBI Taxonomy" id="45248"/>
    <lineage>
        <taxon>Bacteria</taxon>
        <taxon>Pseudomonadati</taxon>
        <taxon>Pseudomonadota</taxon>
        <taxon>Gammaproteobacteria</taxon>
        <taxon>Thiotrichales</taxon>
        <taxon>Thiotrichaceae</taxon>
        <taxon>Leucothrix</taxon>
    </lineage>
</organism>
<proteinExistence type="inferred from homology"/>
<dbReference type="EMBL" id="DRMS01000126">
    <property type="protein sequence ID" value="HFC91759.1"/>
    <property type="molecule type" value="Genomic_DNA"/>
</dbReference>
<dbReference type="GO" id="GO:0009289">
    <property type="term" value="C:pilus"/>
    <property type="evidence" value="ECO:0007669"/>
    <property type="project" value="UniProtKB-SubCell"/>
</dbReference>
<keyword evidence="7" id="KW-0732">Signal</keyword>
<gene>
    <name evidence="9" type="ORF">ENJ51_02985</name>
</gene>
<feature type="domain" description="PilY1 beta-propeller" evidence="8">
    <location>
        <begin position="691"/>
        <end position="925"/>
    </location>
</feature>
<reference evidence="9" key="1">
    <citation type="journal article" date="2020" name="mSystems">
        <title>Genome- and Community-Level Interaction Insights into Carbon Utilization and Element Cycling Functions of Hydrothermarchaeota in Hydrothermal Sediment.</title>
        <authorList>
            <person name="Zhou Z."/>
            <person name="Liu Y."/>
            <person name="Xu W."/>
            <person name="Pan J."/>
            <person name="Luo Z.H."/>
            <person name="Li M."/>
        </authorList>
    </citation>
    <scope>NUCLEOTIDE SEQUENCE [LARGE SCALE GENOMIC DNA]</scope>
    <source>
        <strain evidence="9">HyVt-493</strain>
    </source>
</reference>
<dbReference type="Pfam" id="PF05567">
    <property type="entry name" value="T4P_PilY1"/>
    <property type="match status" value="1"/>
</dbReference>
<dbReference type="InterPro" id="IPR008707">
    <property type="entry name" value="B-propeller_PilY1"/>
</dbReference>
<dbReference type="AlphaFoldDB" id="A0A7V2WUG9"/>
<dbReference type="InterPro" id="IPR036465">
    <property type="entry name" value="vWFA_dom_sf"/>
</dbReference>
<sequence>MYKNTKAKKLLNGFFLSCVMALITLAVYAEDTEIYKNLAPPSNSNVMFILDLSGSMLWDLNSNTLAADSSTERLSVMKTALNQVLSDPDLKNINIGLMGFSGINSSAKNKAHGPTFPVVDVESPSFDSLFANSNFNPSNKDSANYLAVASQWDTLSAKFGWDISKKNSWIPKKKANVVIGKSGNKKATADQINAKEYIQLASSTWGATGGTPIVDAFYEAALYFRGGAVDYGKYLPSDYRSAHPATYDGEIKLEKLAPKDVCTNETCYGTACNSTKICTPYPAGTYKDRCYNVTEAECQTSHPTWSNCSYHPYQSCSNSCPDGMYDEFGHCLNPLKTCVNKHYYECDVPYDAGIDCKHDVCKTVIEEVVTGDPDYVSPIKKECQSSTLILMSDGMPSLNSTADKDKIKTIVPSAYRNNCESNGSKPNINAPASQQVEYYGRCGAELASYLHKEDQSPDATGLKLQGKQTIETSTIGFALNGNTDAANYLKLLAQKGGGEFYNANDLDSLTTSFKNALTGAGKKARLFTSPSFNVETSKLLEHGNDVYLPVFSQKSSPRWSGNLKKFKLVNNVIADKSNVAATNDKGTLRSDAQDEWAATPPDHAIEGGGAASLLDPANRNLLTDTAGLTLQTLNKSSATKTLLGDATMADEVQDALLNFIQGYEKDGITARKHMGDIIHSKPVVVTYGSEKRIFVGTNEGFLHAFDANGIEKFAFMPKTLLKNIDVQYRNDSADAHLSGVDGEITTWMTDLNHNGQWDSGEKVILFFGLRRGGRAYYALDVSDPSADPKLLWRIDSSMTDFSELGQTWSTPVLTQLRYSADPADSKLKPVLIFGGGYNTRIDEEDKSLRTTADTANIGTTVFIVDAVGNGDGTTNMLWKANHSDMKYSIPGNIRALDMDRNGSVDRLYFGDMGGNIWRVDLNAGNFLATPAMHDLSKAKVTKFAELGDNAGSDLRKFFSEPDVAFFRHNGRFLLTVAIGSGYRAHPLNENIVDRFYVLRDQYVMRTPDGSFQTITETGSATPIKAPVSTTKKLLANDYYGWYRELTAINHEKVLASATTFMNRISFTSFGKTAPKAVGDGSCETETNFQSRAYVLGLLRGGAVIDFDTGKAGKEASVKVSDDEIVFTPQIIFGKVKPSSGAKCTKDDCHQSITMRVGKLNAPFVDDTTAGGNVDITTLLPKVFWREEEK</sequence>
<keyword evidence="3" id="KW-1029">Fimbrium biogenesis</keyword>
<evidence type="ECO:0000256" key="6">
    <source>
        <dbReference type="ARBA" id="ARBA00023263"/>
    </source>
</evidence>
<evidence type="ECO:0000256" key="1">
    <source>
        <dbReference type="ARBA" id="ARBA00004561"/>
    </source>
</evidence>
<comment type="similarity">
    <text evidence="2">Belongs to the PilY1 family.</text>
</comment>
<dbReference type="GO" id="GO:0046872">
    <property type="term" value="F:metal ion binding"/>
    <property type="evidence" value="ECO:0007669"/>
    <property type="project" value="UniProtKB-KW"/>
</dbReference>
<dbReference type="InterPro" id="IPR011047">
    <property type="entry name" value="Quinoprotein_ADH-like_sf"/>
</dbReference>
<protein>
    <recommendedName>
        <fullName evidence="8">PilY1 beta-propeller domain-containing protein</fullName>
    </recommendedName>
</protein>
<evidence type="ECO:0000313" key="9">
    <source>
        <dbReference type="EMBL" id="HFC91759.1"/>
    </source>
</evidence>
<keyword evidence="4" id="KW-0479">Metal-binding</keyword>
<dbReference type="SUPFAM" id="SSF50998">
    <property type="entry name" value="Quinoprotein alcohol dehydrogenase-like"/>
    <property type="match status" value="1"/>
</dbReference>
<dbReference type="InterPro" id="IPR015943">
    <property type="entry name" value="WD40/YVTN_repeat-like_dom_sf"/>
</dbReference>